<proteinExistence type="inferred from homology"/>
<feature type="compositionally biased region" description="Basic and acidic residues" evidence="14">
    <location>
        <begin position="291"/>
        <end position="300"/>
    </location>
</feature>
<dbReference type="Gene3D" id="3.30.70.2630">
    <property type="match status" value="1"/>
</dbReference>
<dbReference type="GO" id="GO:0003720">
    <property type="term" value="F:telomerase activity"/>
    <property type="evidence" value="ECO:0007669"/>
    <property type="project" value="InterPro"/>
</dbReference>
<feature type="region of interest" description="Disordered" evidence="14">
    <location>
        <begin position="237"/>
        <end position="259"/>
    </location>
</feature>
<dbReference type="Gene3D" id="1.10.132.70">
    <property type="match status" value="1"/>
</dbReference>
<protein>
    <recommendedName>
        <fullName evidence="3 13">Telomerase reverse transcriptase</fullName>
        <ecNumber evidence="2 13">2.7.7.49</ecNumber>
    </recommendedName>
    <alternativeName>
        <fullName evidence="13">Telomerase catalytic subunit</fullName>
    </alternativeName>
</protein>
<evidence type="ECO:0000256" key="9">
    <source>
        <dbReference type="ARBA" id="ARBA00022895"/>
    </source>
</evidence>
<evidence type="ECO:0000256" key="14">
    <source>
        <dbReference type="SAM" id="MobiDB-lite"/>
    </source>
</evidence>
<comment type="subcellular location">
    <subcellularLocation>
        <location evidence="13">Nucleus</location>
    </subcellularLocation>
    <subcellularLocation>
        <location evidence="13">Chromosome</location>
        <location evidence="13">Telomere</location>
    </subcellularLocation>
</comment>
<evidence type="ECO:0000256" key="5">
    <source>
        <dbReference type="ARBA" id="ARBA00022679"/>
    </source>
</evidence>
<keyword evidence="6 13" id="KW-0548">Nucleotidyltransferase</keyword>
<dbReference type="GO" id="GO:0042162">
    <property type="term" value="F:telomeric DNA binding"/>
    <property type="evidence" value="ECO:0007669"/>
    <property type="project" value="TreeGrafter"/>
</dbReference>
<evidence type="ECO:0000256" key="11">
    <source>
        <dbReference type="ARBA" id="ARBA00023242"/>
    </source>
</evidence>
<evidence type="ECO:0000256" key="13">
    <source>
        <dbReference type="RuleBase" id="RU365061"/>
    </source>
</evidence>
<keyword evidence="9 13" id="KW-0779">Telomere</keyword>
<evidence type="ECO:0000256" key="10">
    <source>
        <dbReference type="ARBA" id="ARBA00022918"/>
    </source>
</evidence>
<dbReference type="PRINTS" id="PR01365">
    <property type="entry name" value="TELOMERASERT"/>
</dbReference>
<keyword evidence="17" id="KW-1185">Reference proteome</keyword>
<reference evidence="16 17" key="1">
    <citation type="journal article" date="2022" name="G3 (Bethesda)">
        <title>Whole-genome sequence and methylome profiling of the almond [Prunus dulcis (Mill.) D.A. Webb] cultivar 'Nonpareil'.</title>
        <authorList>
            <person name="D'Amico-Willman K.M."/>
            <person name="Ouma W.Z."/>
            <person name="Meulia T."/>
            <person name="Sideli G.M."/>
            <person name="Gradziel T.M."/>
            <person name="Fresnedo-Ramirez J."/>
        </authorList>
    </citation>
    <scope>NUCLEOTIDE SEQUENCE [LARGE SCALE GENOMIC DNA]</scope>
    <source>
        <strain evidence="16">Clone GOH B32 T37-40</strain>
    </source>
</reference>
<dbReference type="GO" id="GO:0070034">
    <property type="term" value="F:telomerase RNA binding"/>
    <property type="evidence" value="ECO:0007669"/>
    <property type="project" value="TreeGrafter"/>
</dbReference>
<dbReference type="PANTHER" id="PTHR12066">
    <property type="entry name" value="TELOMERASE REVERSE TRANSCRIPTASE"/>
    <property type="match status" value="1"/>
</dbReference>
<sequence length="1356" mass="154623">MAHSYYPSKIRKIFSSESSPLSIVPTKKKVHFSGLQFSCPLSEKMRKKRCVPEVLRRLFHNRPLTLADAITSLLPPHSSSSVPDDCRFCKGSRCLSCSGPNGMSFILRPNDPSDYCNLLNHCYVVWERAPTLAHFSPDSHWSQIEIVRAVIEVMMLEQPLSSNVICTGYDKCNQSSPIVELLNSSAWCLLLERVGDGIMVYLLRNASIFLPIQRKKHEQVTGLPISNLCPKKLKPAPQALHQQSLQNPCGPRKKRERDDNIQSMLKRQQLGSSFSTDETFSSVTCSDSGFDRNKHGHTEAAMETTSTVSDGDEGNLNHELQQSSERLKKRKRPFRWQRCRKRRQLTSQETSVKGPFTTVLADKESLPGRLSCCLKPSSGLHDTKCSCLGFQVAQKVAKGAEIDRKSMFFNLERSLSVFPKRHVLNSVKPNSVGAESLVKCIFGMSDIESALSKICPHGSGPCLMGSACLHHSLVKSLKILIRRARHCHHLRLLEKHCFITSPNPNAIKNSGCIFEGERRGNSVLKKSQCCTTDSCNGSPAAIDSHSEAIKSYCLKSQVVSFVWAVCRSIIPPDLLGTPSNWRMLRRNISKFICLRRFENFSLKQCMHKLKTSRFPFLSDKQYFCCMNNQAPKGVDGKSSEINKGSTKLNDAAHLVKQKVLESWIYWFFSSIIVPLLQANFYVTESENGKQDLYYYQKSVWEKVKNKTVTCMKAQNYHYLDTATTRRIIRKRLFGFSKLRICPKEYGVRLLANLKASSRMPRQEFYLGDRSGGRLGRTKMHQRRVRFEHFKSVNRVLRDTHAVLKSIRFKEPEKLGSSVFDYNDVYRKLCPFVIGLKNGSAMMPDVFIVVSDVSKAFDSVDQDKLLCVMKDVLRTDEYFLKHAYEVLCTKKSLWVHEKPILVDQNTSSRFKSSVVHRSLHSVLVNQECSRSVKKQELFFNLNQHVKRNVLQLDKKFYLQGVGIPQGSVLSSLLCSLYYGHLDRNVIFPFLEKTWEPARVDLSRGHNFEDTSAAQSGSEDKIGSSSSHFLVRFIDDFLFISTSKKQASSFYSRLQRGFRDYNCFMNEKKFGVNFNIRPMPGLPSNRVYLGEDGISFLRYCGLLINSCTLEVQADYTKYLSNHLSSTLTVSWQGQPSRHLKEKLCDYMRPKCHPIFFDSNINSASVVRLNIYQAFLLCAMKFHCYVRDISNIWKLCNRSYANMIKRSLRYMYVLIKRRMRSVYNGSDFQPILQLEKGEVEWLGLFAYIQVLKRKQSRHKELLSLLTSKLLSHKITGSSIRRFLEFDYSVVLLEQGGRESGESTIAAPALLQTRAKGPPTEPKHPPAREKRPGQELDTTNLGRPKGKFRLGFSPRAVTSG</sequence>
<dbReference type="InterPro" id="IPR021891">
    <property type="entry name" value="Telomerase_RBD"/>
</dbReference>
<keyword evidence="5 13" id="KW-0808">Transferase</keyword>
<dbReference type="PANTHER" id="PTHR12066:SF0">
    <property type="entry name" value="TELOMERASE REVERSE TRANSCRIPTASE"/>
    <property type="match status" value="1"/>
</dbReference>
<comment type="similarity">
    <text evidence="1 13">Belongs to the reverse transcriptase family. Telomerase subfamily.</text>
</comment>
<keyword evidence="4 13" id="KW-0158">Chromosome</keyword>
<feature type="domain" description="Reverse transcriptase" evidence="15">
    <location>
        <begin position="722"/>
        <end position="1102"/>
    </location>
</feature>
<dbReference type="CDD" id="cd01648">
    <property type="entry name" value="TERT"/>
    <property type="match status" value="1"/>
</dbReference>
<evidence type="ECO:0000256" key="2">
    <source>
        <dbReference type="ARBA" id="ARBA00012493"/>
    </source>
</evidence>
<dbReference type="Pfam" id="PF12009">
    <property type="entry name" value="Telomerase_RBD"/>
    <property type="match status" value="1"/>
</dbReference>
<dbReference type="EMBL" id="JAJFAZ020000002">
    <property type="protein sequence ID" value="KAI5341736.1"/>
    <property type="molecule type" value="Genomic_DNA"/>
</dbReference>
<feature type="compositionally biased region" description="Basic and acidic residues" evidence="14">
    <location>
        <begin position="1317"/>
        <end position="1330"/>
    </location>
</feature>
<dbReference type="EC" id="2.7.7.49" evidence="2 13"/>
<dbReference type="GO" id="GO:0007004">
    <property type="term" value="P:telomere maintenance via telomerase"/>
    <property type="evidence" value="ECO:0007669"/>
    <property type="project" value="TreeGrafter"/>
</dbReference>
<name>A0AAD4ZDM0_PRUDU</name>
<evidence type="ECO:0000256" key="1">
    <source>
        <dbReference type="ARBA" id="ARBA00008001"/>
    </source>
</evidence>
<feature type="region of interest" description="Disordered" evidence="14">
    <location>
        <begin position="1306"/>
        <end position="1356"/>
    </location>
</feature>
<evidence type="ECO:0000313" key="16">
    <source>
        <dbReference type="EMBL" id="KAI5341736.1"/>
    </source>
</evidence>
<evidence type="ECO:0000256" key="4">
    <source>
        <dbReference type="ARBA" id="ARBA00022454"/>
    </source>
</evidence>
<accession>A0AAD4ZDM0</accession>
<dbReference type="SMART" id="SM00975">
    <property type="entry name" value="Telomerase_RBD"/>
    <property type="match status" value="1"/>
</dbReference>
<keyword evidence="10 13" id="KW-0695">RNA-directed DNA polymerase</keyword>
<comment type="function">
    <text evidence="13">Telomerase is a ribonucleoprotein enzyme essential for the replication of chromosome termini in most eukaryotes. It elongates telomeres. It is a reverse transcriptase that adds simple sequence repeats to chromosome ends by copying a template sequence within the RNA component of the enzyme.</text>
</comment>
<comment type="caution">
    <text evidence="16">The sequence shown here is derived from an EMBL/GenBank/DDBJ whole genome shotgun (WGS) entry which is preliminary data.</text>
</comment>
<evidence type="ECO:0000256" key="3">
    <source>
        <dbReference type="ARBA" id="ARBA00016182"/>
    </source>
</evidence>
<evidence type="ECO:0000256" key="6">
    <source>
        <dbReference type="ARBA" id="ARBA00022695"/>
    </source>
</evidence>
<evidence type="ECO:0000256" key="8">
    <source>
        <dbReference type="ARBA" id="ARBA00022842"/>
    </source>
</evidence>
<keyword evidence="7 13" id="KW-0479">Metal-binding</keyword>
<dbReference type="GO" id="GO:0000333">
    <property type="term" value="C:telomerase catalytic core complex"/>
    <property type="evidence" value="ECO:0007669"/>
    <property type="project" value="TreeGrafter"/>
</dbReference>
<dbReference type="InterPro" id="IPR003545">
    <property type="entry name" value="Telomerase_RT"/>
</dbReference>
<dbReference type="InterPro" id="IPR049139">
    <property type="entry name" value="TERT_C"/>
</dbReference>
<comment type="catalytic activity">
    <reaction evidence="12 13">
        <text>DNA(n) + a 2'-deoxyribonucleoside 5'-triphosphate = DNA(n+1) + diphosphate</text>
        <dbReference type="Rhea" id="RHEA:22508"/>
        <dbReference type="Rhea" id="RHEA-COMP:17339"/>
        <dbReference type="Rhea" id="RHEA-COMP:17340"/>
        <dbReference type="ChEBI" id="CHEBI:33019"/>
        <dbReference type="ChEBI" id="CHEBI:61560"/>
        <dbReference type="ChEBI" id="CHEBI:173112"/>
        <dbReference type="EC" id="2.7.7.49"/>
    </reaction>
</comment>
<dbReference type="Pfam" id="PF21399">
    <property type="entry name" value="TERT_C"/>
    <property type="match status" value="1"/>
</dbReference>
<keyword evidence="8 13" id="KW-0460">Magnesium</keyword>
<dbReference type="Gene3D" id="1.10.357.90">
    <property type="match status" value="1"/>
</dbReference>
<evidence type="ECO:0000313" key="17">
    <source>
        <dbReference type="Proteomes" id="UP001054821"/>
    </source>
</evidence>
<evidence type="ECO:0000256" key="7">
    <source>
        <dbReference type="ARBA" id="ARBA00022723"/>
    </source>
</evidence>
<gene>
    <name evidence="16" type="ORF">L3X38_009611</name>
</gene>
<dbReference type="InterPro" id="IPR000477">
    <property type="entry name" value="RT_dom"/>
</dbReference>
<evidence type="ECO:0000256" key="12">
    <source>
        <dbReference type="ARBA" id="ARBA00048173"/>
    </source>
</evidence>
<dbReference type="GO" id="GO:0000781">
    <property type="term" value="C:chromosome, telomeric region"/>
    <property type="evidence" value="ECO:0007669"/>
    <property type="project" value="UniProtKB-SubCell"/>
</dbReference>
<organism evidence="16 17">
    <name type="scientific">Prunus dulcis</name>
    <name type="common">Almond</name>
    <name type="synonym">Amygdalus dulcis</name>
    <dbReference type="NCBI Taxonomy" id="3755"/>
    <lineage>
        <taxon>Eukaryota</taxon>
        <taxon>Viridiplantae</taxon>
        <taxon>Streptophyta</taxon>
        <taxon>Embryophyta</taxon>
        <taxon>Tracheophyta</taxon>
        <taxon>Spermatophyta</taxon>
        <taxon>Magnoliopsida</taxon>
        <taxon>eudicotyledons</taxon>
        <taxon>Gunneridae</taxon>
        <taxon>Pentapetalae</taxon>
        <taxon>rosids</taxon>
        <taxon>fabids</taxon>
        <taxon>Rosales</taxon>
        <taxon>Rosaceae</taxon>
        <taxon>Amygdaloideae</taxon>
        <taxon>Amygdaleae</taxon>
        <taxon>Prunus</taxon>
    </lineage>
</organism>
<dbReference type="GO" id="GO:0046872">
    <property type="term" value="F:metal ion binding"/>
    <property type="evidence" value="ECO:0007669"/>
    <property type="project" value="UniProtKB-KW"/>
</dbReference>
<keyword evidence="11 13" id="KW-0539">Nucleus</keyword>
<dbReference type="PROSITE" id="PS50878">
    <property type="entry name" value="RT_POL"/>
    <property type="match status" value="1"/>
</dbReference>
<feature type="region of interest" description="Disordered" evidence="14">
    <location>
        <begin position="291"/>
        <end position="315"/>
    </location>
</feature>
<evidence type="ECO:0000259" key="15">
    <source>
        <dbReference type="PROSITE" id="PS50878"/>
    </source>
</evidence>
<dbReference type="Proteomes" id="UP001054821">
    <property type="component" value="Chromosome 2"/>
</dbReference>